<evidence type="ECO:0000313" key="1">
    <source>
        <dbReference type="EMBL" id="BBE41824.1"/>
    </source>
</evidence>
<accession>A0A4P2VBB4</accession>
<dbReference type="KEGG" id="ccai:NAS2_0434"/>
<reference evidence="1 2" key="1">
    <citation type="journal article" date="2019" name="ISME J.">
        <title>Isolation and characterization of a thermophilic sulfur- and iron-reducing thaumarchaeote from a terrestrial acidic hot spring.</title>
        <authorList>
            <person name="Kato S."/>
            <person name="Itoh T."/>
            <person name="Yuki M."/>
            <person name="Nagamori M."/>
            <person name="Ohnishi M."/>
            <person name="Uematsu K."/>
            <person name="Suzuki K."/>
            <person name="Takashina T."/>
            <person name="Ohkuma M."/>
        </authorList>
    </citation>
    <scope>NUCLEOTIDE SEQUENCE [LARGE SCALE GENOMIC DNA]</scope>
    <source>
        <strain evidence="1 2">NAS-02</strain>
    </source>
</reference>
<dbReference type="AlphaFoldDB" id="A0A4P2VBB4"/>
<dbReference type="EMBL" id="AP018732">
    <property type="protein sequence ID" value="BBE41824.1"/>
    <property type="molecule type" value="Genomic_DNA"/>
</dbReference>
<evidence type="ECO:0008006" key="3">
    <source>
        <dbReference type="Google" id="ProtNLM"/>
    </source>
</evidence>
<dbReference type="OrthoDB" id="36424at2157"/>
<proteinExistence type="predicted"/>
<evidence type="ECO:0000313" key="2">
    <source>
        <dbReference type="Proteomes" id="UP000509448"/>
    </source>
</evidence>
<protein>
    <recommendedName>
        <fullName evidence="3">YkgJ family cysteine cluster protein</fullName>
    </recommendedName>
</protein>
<keyword evidence="2" id="KW-1185">Reference proteome</keyword>
<dbReference type="Pfam" id="PF03692">
    <property type="entry name" value="CxxCxxCC"/>
    <property type="match status" value="1"/>
</dbReference>
<sequence>MPLRDSDIARLESLGYRREDFVRVVDGVRVLATREDGSCFFLGDDGLCSVYESRPEGCRLYPLVWYVDGGRAVLDADCPYRHEFSFGPDVVARLMDLVREIYGEEALKGRAAHKRRRCRASGR</sequence>
<dbReference type="InterPro" id="IPR005358">
    <property type="entry name" value="Puta_zinc/iron-chelating_dom"/>
</dbReference>
<organism evidence="1 2">
    <name type="scientific">Conexivisphaera calida</name>
    <dbReference type="NCBI Taxonomy" id="1874277"/>
    <lineage>
        <taxon>Archaea</taxon>
        <taxon>Nitrososphaerota</taxon>
        <taxon>Conexivisphaeria</taxon>
        <taxon>Conexivisphaerales</taxon>
        <taxon>Conexivisphaeraceae</taxon>
        <taxon>Conexivisphaera</taxon>
    </lineage>
</organism>
<dbReference type="Proteomes" id="UP000509448">
    <property type="component" value="Chromosome"/>
</dbReference>
<gene>
    <name evidence="1" type="ORF">NAS2_0434</name>
</gene>
<name>A0A4P2VBB4_9ARCH</name>